<proteinExistence type="predicted"/>
<evidence type="ECO:0000313" key="3">
    <source>
        <dbReference type="Proteomes" id="UP000037460"/>
    </source>
</evidence>
<dbReference type="AlphaFoldDB" id="A0A0M0LP04"/>
<keyword evidence="3" id="KW-1185">Reference proteome</keyword>
<gene>
    <name evidence="2" type="ORF">Ctob_012967</name>
</gene>
<organism evidence="2 3">
    <name type="scientific">Chrysochromulina tobinii</name>
    <dbReference type="NCBI Taxonomy" id="1460289"/>
    <lineage>
        <taxon>Eukaryota</taxon>
        <taxon>Haptista</taxon>
        <taxon>Haptophyta</taxon>
        <taxon>Prymnesiophyceae</taxon>
        <taxon>Prymnesiales</taxon>
        <taxon>Chrysochromulinaceae</taxon>
        <taxon>Chrysochromulina</taxon>
    </lineage>
</organism>
<evidence type="ECO:0000313" key="2">
    <source>
        <dbReference type="EMBL" id="KOO52810.1"/>
    </source>
</evidence>
<reference evidence="3" key="1">
    <citation type="journal article" date="2015" name="PLoS Genet.">
        <title>Genome Sequence and Transcriptome Analyses of Chrysochromulina tobin: Metabolic Tools for Enhanced Algal Fitness in the Prominent Order Prymnesiales (Haptophyceae).</title>
        <authorList>
            <person name="Hovde B.T."/>
            <person name="Deodato C.R."/>
            <person name="Hunsperger H.M."/>
            <person name="Ryken S.A."/>
            <person name="Yost W."/>
            <person name="Jha R.K."/>
            <person name="Patterson J."/>
            <person name="Monnat R.J. Jr."/>
            <person name="Barlow S.B."/>
            <person name="Starkenburg S.R."/>
            <person name="Cattolico R.A."/>
        </authorList>
    </citation>
    <scope>NUCLEOTIDE SEQUENCE</scope>
    <source>
        <strain evidence="3">CCMP291</strain>
    </source>
</reference>
<accession>A0A0M0LP04</accession>
<dbReference type="EMBL" id="JWZX01000492">
    <property type="protein sequence ID" value="KOO52810.1"/>
    <property type="molecule type" value="Genomic_DNA"/>
</dbReference>
<sequence length="128" mass="13486">RVGTGCPSRRHRREQRTRCASALQDRVTPLSSANPPWRLPRTRAAAAVRAVPWSCPAAAAPQSLLEQTLARNLTLPNAGSQLDAACSSALPKSPPAPSSGPSSRVRLPLSRVAIAPWMCLSATTGASR</sequence>
<name>A0A0M0LP04_9EUKA</name>
<feature type="region of interest" description="Disordered" evidence="1">
    <location>
        <begin position="1"/>
        <end position="38"/>
    </location>
</feature>
<evidence type="ECO:0000256" key="1">
    <source>
        <dbReference type="SAM" id="MobiDB-lite"/>
    </source>
</evidence>
<protein>
    <submittedName>
        <fullName evidence="2">Uncharacterized protein</fullName>
    </submittedName>
</protein>
<feature type="non-terminal residue" evidence="2">
    <location>
        <position position="1"/>
    </location>
</feature>
<comment type="caution">
    <text evidence="2">The sequence shown here is derived from an EMBL/GenBank/DDBJ whole genome shotgun (WGS) entry which is preliminary data.</text>
</comment>
<dbReference type="Proteomes" id="UP000037460">
    <property type="component" value="Unassembled WGS sequence"/>
</dbReference>
<feature type="region of interest" description="Disordered" evidence="1">
    <location>
        <begin position="85"/>
        <end position="104"/>
    </location>
</feature>